<organism evidence="2 3">
    <name type="scientific">Subtercola lobariae</name>
    <dbReference type="NCBI Taxonomy" id="1588641"/>
    <lineage>
        <taxon>Bacteria</taxon>
        <taxon>Bacillati</taxon>
        <taxon>Actinomycetota</taxon>
        <taxon>Actinomycetes</taxon>
        <taxon>Micrococcales</taxon>
        <taxon>Microbacteriaceae</taxon>
        <taxon>Subtercola</taxon>
    </lineage>
</organism>
<evidence type="ECO:0000313" key="3">
    <source>
        <dbReference type="Proteomes" id="UP000598775"/>
    </source>
</evidence>
<accession>A0A917BGA8</accession>
<feature type="region of interest" description="Disordered" evidence="1">
    <location>
        <begin position="78"/>
        <end position="138"/>
    </location>
</feature>
<name>A0A917BGA8_9MICO</name>
<dbReference type="Proteomes" id="UP000598775">
    <property type="component" value="Unassembled WGS sequence"/>
</dbReference>
<evidence type="ECO:0000313" key="2">
    <source>
        <dbReference type="EMBL" id="GGF38491.1"/>
    </source>
</evidence>
<protein>
    <submittedName>
        <fullName evidence="2">Uncharacterized protein</fullName>
    </submittedName>
</protein>
<gene>
    <name evidence="2" type="ORF">GCM10011399_34240</name>
</gene>
<dbReference type="EMBL" id="BMGP01000007">
    <property type="protein sequence ID" value="GGF38491.1"/>
    <property type="molecule type" value="Genomic_DNA"/>
</dbReference>
<reference evidence="2 3" key="1">
    <citation type="journal article" date="2014" name="Int. J. Syst. Evol. Microbiol.">
        <title>Complete genome sequence of Corynebacterium casei LMG S-19264T (=DSM 44701T), isolated from a smear-ripened cheese.</title>
        <authorList>
            <consortium name="US DOE Joint Genome Institute (JGI-PGF)"/>
            <person name="Walter F."/>
            <person name="Albersmeier A."/>
            <person name="Kalinowski J."/>
            <person name="Ruckert C."/>
        </authorList>
    </citation>
    <scope>NUCLEOTIDE SEQUENCE [LARGE SCALE GENOMIC DNA]</scope>
    <source>
        <strain evidence="2 3">CGMCC 1.12976</strain>
    </source>
</reference>
<dbReference type="AlphaFoldDB" id="A0A917BGA8"/>
<proteinExistence type="predicted"/>
<comment type="caution">
    <text evidence="2">The sequence shown here is derived from an EMBL/GenBank/DDBJ whole genome shotgun (WGS) entry which is preliminary data.</text>
</comment>
<feature type="compositionally biased region" description="Low complexity" evidence="1">
    <location>
        <begin position="107"/>
        <end position="125"/>
    </location>
</feature>
<feature type="region of interest" description="Disordered" evidence="1">
    <location>
        <begin position="17"/>
        <end position="46"/>
    </location>
</feature>
<keyword evidence="3" id="KW-1185">Reference proteome</keyword>
<sequence>MNGLALQIRHIDGVIVDNSDRSDSRAGEIQQHGGSEPPSAQHEHARVLQPALALEPDLWQPNLPRVPLELYWIEFRPGSNKRSSGHASSVRARAPLPPRAPCRRARSAAPAPASPRASAAAPARAARAHRRLTQKRAK</sequence>
<evidence type="ECO:0000256" key="1">
    <source>
        <dbReference type="SAM" id="MobiDB-lite"/>
    </source>
</evidence>
<feature type="compositionally biased region" description="Basic residues" evidence="1">
    <location>
        <begin position="126"/>
        <end position="138"/>
    </location>
</feature>